<name>A0AAD7M024_QUISA</name>
<feature type="repeat" description="PPR" evidence="3">
    <location>
        <begin position="196"/>
        <end position="230"/>
    </location>
</feature>
<dbReference type="KEGG" id="qsa:O6P43_011639"/>
<dbReference type="Pfam" id="PF01535">
    <property type="entry name" value="PPR"/>
    <property type="match status" value="1"/>
</dbReference>
<evidence type="ECO:0000256" key="4">
    <source>
        <dbReference type="SAM" id="MobiDB-lite"/>
    </source>
</evidence>
<gene>
    <name evidence="5" type="ORF">O6P43_011639</name>
</gene>
<dbReference type="InterPro" id="IPR050872">
    <property type="entry name" value="PPR_P_subfamily"/>
</dbReference>
<dbReference type="Proteomes" id="UP001163823">
    <property type="component" value="Chromosome 5"/>
</dbReference>
<dbReference type="PROSITE" id="PS51375">
    <property type="entry name" value="PPR"/>
    <property type="match status" value="1"/>
</dbReference>
<organism evidence="5 6">
    <name type="scientific">Quillaja saponaria</name>
    <name type="common">Soap bark tree</name>
    <dbReference type="NCBI Taxonomy" id="32244"/>
    <lineage>
        <taxon>Eukaryota</taxon>
        <taxon>Viridiplantae</taxon>
        <taxon>Streptophyta</taxon>
        <taxon>Embryophyta</taxon>
        <taxon>Tracheophyta</taxon>
        <taxon>Spermatophyta</taxon>
        <taxon>Magnoliopsida</taxon>
        <taxon>eudicotyledons</taxon>
        <taxon>Gunneridae</taxon>
        <taxon>Pentapetalae</taxon>
        <taxon>rosids</taxon>
        <taxon>fabids</taxon>
        <taxon>Fabales</taxon>
        <taxon>Quillajaceae</taxon>
        <taxon>Quillaja</taxon>
    </lineage>
</organism>
<reference evidence="5" key="1">
    <citation type="journal article" date="2023" name="Science">
        <title>Elucidation of the pathway for biosynthesis of saponin adjuvants from the soapbark tree.</title>
        <authorList>
            <person name="Reed J."/>
            <person name="Orme A."/>
            <person name="El-Demerdash A."/>
            <person name="Owen C."/>
            <person name="Martin L.B.B."/>
            <person name="Misra R.C."/>
            <person name="Kikuchi S."/>
            <person name="Rejzek M."/>
            <person name="Martin A.C."/>
            <person name="Harkess A."/>
            <person name="Leebens-Mack J."/>
            <person name="Louveau T."/>
            <person name="Stephenson M.J."/>
            <person name="Osbourn A."/>
        </authorList>
    </citation>
    <scope>NUCLEOTIDE SEQUENCE</scope>
    <source>
        <strain evidence="5">S10</strain>
    </source>
</reference>
<accession>A0AAD7M024</accession>
<evidence type="ECO:0000256" key="3">
    <source>
        <dbReference type="PROSITE-ProRule" id="PRU00708"/>
    </source>
</evidence>
<feature type="compositionally biased region" description="Pro residues" evidence="4">
    <location>
        <begin position="1"/>
        <end position="12"/>
    </location>
</feature>
<dbReference type="NCBIfam" id="TIGR00756">
    <property type="entry name" value="PPR"/>
    <property type="match status" value="1"/>
</dbReference>
<dbReference type="EMBL" id="JARAOO010000005">
    <property type="protein sequence ID" value="KAJ7967372.1"/>
    <property type="molecule type" value="Genomic_DNA"/>
</dbReference>
<protein>
    <submittedName>
        <fullName evidence="5">Pentatricopeptide repeat-containing protein</fullName>
    </submittedName>
</protein>
<feature type="region of interest" description="Disordered" evidence="4">
    <location>
        <begin position="1"/>
        <end position="21"/>
    </location>
</feature>
<dbReference type="PANTHER" id="PTHR46128">
    <property type="entry name" value="MITOCHONDRIAL GROUP I INTRON SPLICING FACTOR CCM1"/>
    <property type="match status" value="1"/>
</dbReference>
<keyword evidence="6" id="KW-1185">Reference proteome</keyword>
<dbReference type="AlphaFoldDB" id="A0AAD7M024"/>
<evidence type="ECO:0000313" key="5">
    <source>
        <dbReference type="EMBL" id="KAJ7967372.1"/>
    </source>
</evidence>
<dbReference type="PANTHER" id="PTHR46128:SF211">
    <property type="entry name" value="PENTACOTRIPEPTIDE-REPEAT REGION OF PRORP DOMAIN-CONTAINING PROTEIN"/>
    <property type="match status" value="1"/>
</dbReference>
<comment type="similarity">
    <text evidence="1">Belongs to the PPR family. P subfamily.</text>
</comment>
<sequence>MKPPKPEAPSQPPFQSSPTTVQSLAGTTFTYSSPMASNPPNFPRLLSNSRITHILHFGSSHGPIIIRTATRASELEGSDGEDQPVSKSLKVFETLVKTYKDCGSAPFLFDLLIKACLGSKKTDPSIEIVCKCHGVDAGYTIYKVVFRLGTEVEKRVARVSPNVHTFNALMLCFHQGRMEQAEKQRKEMKSKDMEPDVMTYNTIIGGFCKTGEIGRDEELFRDMALGGTDSTSATYEHLIEGHCNVGDVDSALLVYKMCRRAFRPQASTLDNIIGILCNKVRIHDALGFMRSAMSGFRLSPRGKSYTALIEGLCNEGRQGKEEVAGALRKEVLGSQIQAWPFEYLCMAR</sequence>
<proteinExistence type="inferred from homology"/>
<evidence type="ECO:0000313" key="6">
    <source>
        <dbReference type="Proteomes" id="UP001163823"/>
    </source>
</evidence>
<evidence type="ECO:0000256" key="2">
    <source>
        <dbReference type="ARBA" id="ARBA00022737"/>
    </source>
</evidence>
<dbReference type="InterPro" id="IPR011990">
    <property type="entry name" value="TPR-like_helical_dom_sf"/>
</dbReference>
<comment type="caution">
    <text evidence="5">The sequence shown here is derived from an EMBL/GenBank/DDBJ whole genome shotgun (WGS) entry which is preliminary data.</text>
</comment>
<dbReference type="InterPro" id="IPR002885">
    <property type="entry name" value="PPR_rpt"/>
</dbReference>
<keyword evidence="2" id="KW-0677">Repeat</keyword>
<dbReference type="Gene3D" id="1.25.40.10">
    <property type="entry name" value="Tetratricopeptide repeat domain"/>
    <property type="match status" value="2"/>
</dbReference>
<dbReference type="Pfam" id="PF13041">
    <property type="entry name" value="PPR_2"/>
    <property type="match status" value="1"/>
</dbReference>
<evidence type="ECO:0000256" key="1">
    <source>
        <dbReference type="ARBA" id="ARBA00007626"/>
    </source>
</evidence>